<dbReference type="OrthoDB" id="5355287at2"/>
<sequence>MTREQAELIIKEEKLIYVTWRDYDDTAGEYHFTIWFNPNNNKYEAVYIGERGGVELNYSFDSEKEAIDKMLQMNYKQKYFSVNEDYSMQNKKEVALKIIKEENLEVIWYDEALKPIRAGIKHDKQRDKYISFITNAKAELIEYKSIEFDGDRYSETFERILNDESIALYALINRARMIQQNKISFV</sequence>
<gene>
    <name evidence="1" type="ORF">CSUB8521_1016</name>
</gene>
<accession>A0A0A8H9P6</accession>
<dbReference type="HOGENOM" id="CLU_1451933_0_0_7"/>
<protein>
    <submittedName>
        <fullName evidence="1">Uncharacterized protein</fullName>
    </submittedName>
</protein>
<evidence type="ECO:0000313" key="1">
    <source>
        <dbReference type="EMBL" id="AJC90853.1"/>
    </source>
</evidence>
<organism evidence="1 2">
    <name type="scientific">Campylobacter subantarcticus LMG 24374</name>
    <dbReference type="NCBI Taxonomy" id="1388751"/>
    <lineage>
        <taxon>Bacteria</taxon>
        <taxon>Pseudomonadati</taxon>
        <taxon>Campylobacterota</taxon>
        <taxon>Epsilonproteobacteria</taxon>
        <taxon>Campylobacterales</taxon>
        <taxon>Campylobacteraceae</taxon>
        <taxon>Campylobacter</taxon>
    </lineage>
</organism>
<dbReference type="AlphaFoldDB" id="A0A0A8H9P6"/>
<reference evidence="1 2" key="1">
    <citation type="journal article" date="2014" name="Genome Biol. Evol.">
        <title>Comparative Genomics of the Campylobacter lari Group.</title>
        <authorList>
            <person name="Miller W.G."/>
            <person name="Yee E."/>
            <person name="Chapman M.H."/>
            <person name="Smith T.P."/>
            <person name="Bono J.L."/>
            <person name="Huynh S."/>
            <person name="Parker C.T."/>
            <person name="Vandamme P."/>
            <person name="Luong K."/>
            <person name="Korlach J."/>
        </authorList>
    </citation>
    <scope>NUCLEOTIDE SEQUENCE [LARGE SCALE GENOMIC DNA]</scope>
    <source>
        <strain evidence="1 2">LMG 24374</strain>
    </source>
</reference>
<dbReference type="RefSeq" id="WP_039664000.1">
    <property type="nucleotide sequence ID" value="NZ_CP007772.1"/>
</dbReference>
<evidence type="ECO:0000313" key="2">
    <source>
        <dbReference type="Proteomes" id="UP000031135"/>
    </source>
</evidence>
<dbReference type="KEGG" id="csm:CSUB8521_1016"/>
<name>A0A0A8H9P6_9BACT</name>
<dbReference type="Proteomes" id="UP000031135">
    <property type="component" value="Chromosome"/>
</dbReference>
<dbReference type="EMBL" id="CP007772">
    <property type="protein sequence ID" value="AJC90853.1"/>
    <property type="molecule type" value="Genomic_DNA"/>
</dbReference>
<proteinExistence type="predicted"/>